<dbReference type="PANTHER" id="PTHR35894">
    <property type="entry name" value="GENERAL SECRETION PATHWAY PROTEIN A-RELATED"/>
    <property type="match status" value="1"/>
</dbReference>
<dbReference type="SUPFAM" id="SSF52540">
    <property type="entry name" value="P-loop containing nucleoside triphosphate hydrolases"/>
    <property type="match status" value="1"/>
</dbReference>
<reference evidence="3 4" key="1">
    <citation type="submission" date="2019-03" db="EMBL/GenBank/DDBJ databases">
        <title>Complete genome sequence of Ferrigenium kumadai strain An22, a microaerophilic iron-oxidizing bacterium isolated from a paddy field soil.</title>
        <authorList>
            <person name="Watanabe T."/>
            <person name="Asakawa S."/>
        </authorList>
    </citation>
    <scope>NUCLEOTIDE SEQUENCE [LARGE SCALE GENOMIC DNA]</scope>
    <source>
        <strain evidence="3 4">An22</strain>
    </source>
</reference>
<sequence length="462" mass="51194">MYLEHFGLNEPPFRITPVTEFFFSGANRGEILEALIYSLSEAEGIIKVSGEVGSGKTMLCRMLLERLPEHTETIYLANPSLSREEMLYAIADALDLHVDNERVGVIMHNIQNKLEEKAREGKRIVVLVDEAHAMPLDTLEELRLLYNLQVGNAKLLQIILFGQPELNTKLDQPNMRQLKDRIIHHFHMQPLSRNVLDSYLMFRMRAAGYHGPNIFSPAAIKLIASASNGLMRRVNILADKSLLAAFVEDTHNIEARHVQAAMRDSEIKPVRTLPDKKLLMGGAAAVLLLSSFAGWRMLNPQVQEHQTLASLPASSQPDKSLADGGSQDSAADLPLQPKTTASDIAAPTPVPNDIPAAGKAGLFNQRLAAGRQLLEQKAAVASIQLFYKEEIQPARIEGFLKRAEELGKLSEIYLLPAKFGDKDGLRVVYGAYPSVDAARTATRNLPQRYQDAFAGSIHVYTY</sequence>
<dbReference type="Gene3D" id="3.30.70.1070">
    <property type="entry name" value="Sporulation related repeat"/>
    <property type="match status" value="1"/>
</dbReference>
<dbReference type="PANTHER" id="PTHR35894:SF1">
    <property type="entry name" value="PHOSPHORIBULOKINASE _ URIDINE KINASE FAMILY"/>
    <property type="match status" value="1"/>
</dbReference>
<feature type="domain" description="AAA+ ATPase" evidence="2">
    <location>
        <begin position="42"/>
        <end position="242"/>
    </location>
</feature>
<dbReference type="Proteomes" id="UP001319121">
    <property type="component" value="Chromosome"/>
</dbReference>
<gene>
    <name evidence="3" type="ORF">FGKAn22_18860</name>
</gene>
<name>A0AAN1T064_9PROT</name>
<dbReference type="Pfam" id="PF13401">
    <property type="entry name" value="AAA_22"/>
    <property type="match status" value="1"/>
</dbReference>
<dbReference type="RefSeq" id="WP_212785444.1">
    <property type="nucleotide sequence ID" value="NZ_AP019536.1"/>
</dbReference>
<evidence type="ECO:0000256" key="1">
    <source>
        <dbReference type="SAM" id="MobiDB-lite"/>
    </source>
</evidence>
<dbReference type="AlphaFoldDB" id="A0AAN1T064"/>
<dbReference type="GO" id="GO:0016887">
    <property type="term" value="F:ATP hydrolysis activity"/>
    <property type="evidence" value="ECO:0007669"/>
    <property type="project" value="InterPro"/>
</dbReference>
<organism evidence="3 4">
    <name type="scientific">Ferrigenium kumadai</name>
    <dbReference type="NCBI Taxonomy" id="1682490"/>
    <lineage>
        <taxon>Bacteria</taxon>
        <taxon>Pseudomonadati</taxon>
        <taxon>Pseudomonadota</taxon>
        <taxon>Betaproteobacteria</taxon>
        <taxon>Nitrosomonadales</taxon>
        <taxon>Gallionellaceae</taxon>
        <taxon>Ferrigenium</taxon>
    </lineage>
</organism>
<accession>A0AAN1T064</accession>
<dbReference type="KEGG" id="fku:FGKAn22_18860"/>
<evidence type="ECO:0000313" key="3">
    <source>
        <dbReference type="EMBL" id="BBJ00194.1"/>
    </source>
</evidence>
<feature type="region of interest" description="Disordered" evidence="1">
    <location>
        <begin position="312"/>
        <end position="334"/>
    </location>
</feature>
<dbReference type="InterPro" id="IPR036680">
    <property type="entry name" value="SPOR-like_sf"/>
</dbReference>
<evidence type="ECO:0000313" key="4">
    <source>
        <dbReference type="Proteomes" id="UP001319121"/>
    </source>
</evidence>
<dbReference type="CDD" id="cd00009">
    <property type="entry name" value="AAA"/>
    <property type="match status" value="1"/>
</dbReference>
<dbReference type="InterPro" id="IPR027417">
    <property type="entry name" value="P-loop_NTPase"/>
</dbReference>
<dbReference type="InterPro" id="IPR003593">
    <property type="entry name" value="AAA+_ATPase"/>
</dbReference>
<keyword evidence="4" id="KW-1185">Reference proteome</keyword>
<dbReference type="SMART" id="SM00382">
    <property type="entry name" value="AAA"/>
    <property type="match status" value="1"/>
</dbReference>
<dbReference type="InterPro" id="IPR049945">
    <property type="entry name" value="AAA_22"/>
</dbReference>
<proteinExistence type="predicted"/>
<evidence type="ECO:0000259" key="2">
    <source>
        <dbReference type="SMART" id="SM00382"/>
    </source>
</evidence>
<protein>
    <recommendedName>
        <fullName evidence="2">AAA+ ATPase domain-containing protein</fullName>
    </recommendedName>
</protein>
<dbReference type="Gene3D" id="3.40.50.300">
    <property type="entry name" value="P-loop containing nucleotide triphosphate hydrolases"/>
    <property type="match status" value="1"/>
</dbReference>
<dbReference type="InterPro" id="IPR052026">
    <property type="entry name" value="ExeA_AAA_ATPase_DNA-bind"/>
</dbReference>
<dbReference type="EMBL" id="AP019536">
    <property type="protein sequence ID" value="BBJ00194.1"/>
    <property type="molecule type" value="Genomic_DNA"/>
</dbReference>
<dbReference type="GO" id="GO:0042834">
    <property type="term" value="F:peptidoglycan binding"/>
    <property type="evidence" value="ECO:0007669"/>
    <property type="project" value="InterPro"/>
</dbReference>